<feature type="region of interest" description="Disordered" evidence="1">
    <location>
        <begin position="391"/>
        <end position="440"/>
    </location>
</feature>
<organism evidence="2 3">
    <name type="scientific">Apiospora kogelbergensis</name>
    <dbReference type="NCBI Taxonomy" id="1337665"/>
    <lineage>
        <taxon>Eukaryota</taxon>
        <taxon>Fungi</taxon>
        <taxon>Dikarya</taxon>
        <taxon>Ascomycota</taxon>
        <taxon>Pezizomycotina</taxon>
        <taxon>Sordariomycetes</taxon>
        <taxon>Xylariomycetidae</taxon>
        <taxon>Amphisphaeriales</taxon>
        <taxon>Apiosporaceae</taxon>
        <taxon>Apiospora</taxon>
    </lineage>
</organism>
<gene>
    <name evidence="2" type="ORF">PG999_013655</name>
</gene>
<proteinExistence type="predicted"/>
<evidence type="ECO:0000313" key="2">
    <source>
        <dbReference type="EMBL" id="KAK8095633.1"/>
    </source>
</evidence>
<dbReference type="AlphaFoldDB" id="A0AAW0Q5Z5"/>
<evidence type="ECO:0000256" key="1">
    <source>
        <dbReference type="SAM" id="MobiDB-lite"/>
    </source>
</evidence>
<protein>
    <submittedName>
        <fullName evidence="2">Uncharacterized protein</fullName>
    </submittedName>
</protein>
<keyword evidence="3" id="KW-1185">Reference proteome</keyword>
<feature type="compositionally biased region" description="Polar residues" evidence="1">
    <location>
        <begin position="278"/>
        <end position="305"/>
    </location>
</feature>
<feature type="region of interest" description="Disordered" evidence="1">
    <location>
        <begin position="208"/>
        <end position="326"/>
    </location>
</feature>
<reference evidence="2 3" key="1">
    <citation type="submission" date="2023-01" db="EMBL/GenBank/DDBJ databases">
        <title>Analysis of 21 Apiospora genomes using comparative genomics revels a genus with tremendous synthesis potential of carbohydrate active enzymes and secondary metabolites.</title>
        <authorList>
            <person name="Sorensen T."/>
        </authorList>
    </citation>
    <scope>NUCLEOTIDE SEQUENCE [LARGE SCALE GENOMIC DNA]</scope>
    <source>
        <strain evidence="2 3">CBS 117206</strain>
    </source>
</reference>
<accession>A0AAW0Q5Z5</accession>
<evidence type="ECO:0000313" key="3">
    <source>
        <dbReference type="Proteomes" id="UP001392437"/>
    </source>
</evidence>
<feature type="compositionally biased region" description="Low complexity" evidence="1">
    <location>
        <begin position="223"/>
        <end position="234"/>
    </location>
</feature>
<name>A0AAW0Q5Z5_9PEZI</name>
<feature type="region of interest" description="Disordered" evidence="1">
    <location>
        <begin position="14"/>
        <end position="170"/>
    </location>
</feature>
<feature type="compositionally biased region" description="Low complexity" evidence="1">
    <location>
        <begin position="430"/>
        <end position="440"/>
    </location>
</feature>
<feature type="compositionally biased region" description="Polar residues" evidence="1">
    <location>
        <begin position="97"/>
        <end position="110"/>
    </location>
</feature>
<feature type="compositionally biased region" description="Basic and acidic residues" evidence="1">
    <location>
        <begin position="48"/>
        <end position="70"/>
    </location>
</feature>
<sequence length="660" mass="72382">MASGLERLERLFNVSRKRDKTSSGNSPALDSFSFPSPPYMNPKSMRMTPREEEFVREKPTDHGLQDDRSSRSSFVDTGDHFERTSSSNYARAKKTITSRSSNCSEDSPVSSEYPRESDTARQLSKFKFPEDSLFRHTPATYSTSDTSSRKTDVAQSAPKTPEAKPFESGLLDWSPRHISMLLSPLEPPPQGDCLAPTARDDTAESMILKPSPIERTSGIPGTRSPSSKLAGSSSRRSRQGVRLPERKLSLFPKLDSGFRGSQPLTYSPPVSDSEDSLQRTSRSFSVADTSVGSVPTTIPEQSATSDHYDNGGTDKFQRESPRNTMAARQAESAIGRGETGHIAVLPRSRLKRTQSAITLSLMASNIAKEHILQEPTLDDIYALSDEDIAEARPGTPSVNAQKPPPLPPKDLPSRTTKKRGTAGLKPHKPPAIAIKPISGEITPPETPTEPLFIAPSLPNNAAGALGAIMAAGIAKKYSFDVVYLVNLWPRESTDPFYSPAQISVANQGPTSCPTGAMQPEAPSNGRFLAAFGLSDLEEPFKIYTKVHLKILQYTEWLEYEKPATSSDAISRGWMHSFNCDRVTMNQETTTCPLNSGLVFAAYRKQKNPLEVPAKGSWERKKFLGDLRADAKILVDILYYPCYLVLSPYTTGEQAVTLVDD</sequence>
<dbReference type="Proteomes" id="UP001392437">
    <property type="component" value="Unassembled WGS sequence"/>
</dbReference>
<feature type="compositionally biased region" description="Basic residues" evidence="1">
    <location>
        <begin position="415"/>
        <end position="428"/>
    </location>
</feature>
<dbReference type="EMBL" id="JAQQWP010000011">
    <property type="protein sequence ID" value="KAK8095633.1"/>
    <property type="molecule type" value="Genomic_DNA"/>
</dbReference>
<comment type="caution">
    <text evidence="2">The sequence shown here is derived from an EMBL/GenBank/DDBJ whole genome shotgun (WGS) entry which is preliminary data.</text>
</comment>